<protein>
    <submittedName>
        <fullName evidence="10">Uncharacterized protein</fullName>
    </submittedName>
</protein>
<dbReference type="GO" id="GO:0033309">
    <property type="term" value="C:SBF transcription complex"/>
    <property type="evidence" value="ECO:0007669"/>
    <property type="project" value="TreeGrafter"/>
</dbReference>
<dbReference type="Proteomes" id="UP001310890">
    <property type="component" value="Unassembled WGS sequence"/>
</dbReference>
<proteinExistence type="inferred from homology"/>
<feature type="compositionally biased region" description="Polar residues" evidence="9">
    <location>
        <begin position="45"/>
        <end position="63"/>
    </location>
</feature>
<evidence type="ECO:0000256" key="1">
    <source>
        <dbReference type="ARBA" id="ARBA00004123"/>
    </source>
</evidence>
<dbReference type="PANTHER" id="PTHR28246">
    <property type="entry name" value="G1-SPECIFIC TRANSCRIPTIONAL REPRESSOR WHI5-RELATED"/>
    <property type="match status" value="1"/>
</dbReference>
<keyword evidence="4" id="KW-0963">Cytoplasm</keyword>
<evidence type="ECO:0000256" key="9">
    <source>
        <dbReference type="SAM" id="MobiDB-lite"/>
    </source>
</evidence>
<keyword evidence="8" id="KW-0539">Nucleus</keyword>
<evidence type="ECO:0000256" key="2">
    <source>
        <dbReference type="ARBA" id="ARBA00004496"/>
    </source>
</evidence>
<feature type="compositionally biased region" description="Polar residues" evidence="9">
    <location>
        <begin position="310"/>
        <end position="320"/>
    </location>
</feature>
<evidence type="ECO:0000313" key="10">
    <source>
        <dbReference type="EMBL" id="KAK5112237.1"/>
    </source>
</evidence>
<evidence type="ECO:0000256" key="3">
    <source>
        <dbReference type="ARBA" id="ARBA00006922"/>
    </source>
</evidence>
<evidence type="ECO:0000256" key="5">
    <source>
        <dbReference type="ARBA" id="ARBA00022491"/>
    </source>
</evidence>
<dbReference type="AlphaFoldDB" id="A0AAN7THM8"/>
<dbReference type="GO" id="GO:0003712">
    <property type="term" value="F:transcription coregulator activity"/>
    <property type="evidence" value="ECO:0007669"/>
    <property type="project" value="TreeGrafter"/>
</dbReference>
<evidence type="ECO:0000313" key="11">
    <source>
        <dbReference type="Proteomes" id="UP001310890"/>
    </source>
</evidence>
<gene>
    <name evidence="10" type="ORF">LTR62_004398</name>
</gene>
<dbReference type="InterPro" id="IPR039198">
    <property type="entry name" value="Srl3/Whi5"/>
</dbReference>
<evidence type="ECO:0000256" key="6">
    <source>
        <dbReference type="ARBA" id="ARBA00023015"/>
    </source>
</evidence>
<feature type="compositionally biased region" description="Low complexity" evidence="9">
    <location>
        <begin position="395"/>
        <end position="416"/>
    </location>
</feature>
<evidence type="ECO:0000256" key="4">
    <source>
        <dbReference type="ARBA" id="ARBA00022490"/>
    </source>
</evidence>
<feature type="compositionally biased region" description="Low complexity" evidence="9">
    <location>
        <begin position="67"/>
        <end position="77"/>
    </location>
</feature>
<dbReference type="GO" id="GO:0005737">
    <property type="term" value="C:cytoplasm"/>
    <property type="evidence" value="ECO:0007669"/>
    <property type="project" value="UniProtKB-SubCell"/>
</dbReference>
<sequence>METLSPYPSTPRSQVSDLRHRTAPRVMQTSDARTAATETYVHQPLSASQESVVSARSDGSSLRQPHLQSSSSNLSQLTNDTDPTSPAIPAPQPQHEQQSFKTGPMPTYRAITPEDEPQSYSSLLASPQSVLSPASTNGAKRTASGHVKNAPSLPNTPMTANLHGRRSRAESISSTGSRAGELAATLKSRLGYAMAKVQHGWEHKNIMEIQQIAAQDVSQRYSMSHVDHSKRPVSAGLSYGTERMSMYENYGPLMYDSINPPPSKRRSGNFSTFMASPQQPRHPGSNTPHLQPPADIRSVTSQQHYYSAPSTQQIGYNNAMSPPRTPMNGHPRRPPTIRTDTQTAEAERDALQALFQLGSPHTSQVSRNTNASQTSSNQESPLRNEFPTPRRVTFARSVSEASSARGSSASNSAAER</sequence>
<feature type="compositionally biased region" description="Polar residues" evidence="9">
    <location>
        <begin position="268"/>
        <end position="289"/>
    </location>
</feature>
<organism evidence="10 11">
    <name type="scientific">Meristemomyces frigidus</name>
    <dbReference type="NCBI Taxonomy" id="1508187"/>
    <lineage>
        <taxon>Eukaryota</taxon>
        <taxon>Fungi</taxon>
        <taxon>Dikarya</taxon>
        <taxon>Ascomycota</taxon>
        <taxon>Pezizomycotina</taxon>
        <taxon>Dothideomycetes</taxon>
        <taxon>Dothideomycetidae</taxon>
        <taxon>Mycosphaerellales</taxon>
        <taxon>Teratosphaeriaceae</taxon>
        <taxon>Meristemomyces</taxon>
    </lineage>
</organism>
<keyword evidence="7" id="KW-0804">Transcription</keyword>
<feature type="region of interest" description="Disordered" evidence="9">
    <location>
        <begin position="360"/>
        <end position="416"/>
    </location>
</feature>
<keyword evidence="6" id="KW-0805">Transcription regulation</keyword>
<comment type="similarity">
    <text evidence="3">Belongs to the WHI5/NRM1 family.</text>
</comment>
<feature type="region of interest" description="Disordered" evidence="9">
    <location>
        <begin position="258"/>
        <end position="294"/>
    </location>
</feature>
<dbReference type="InterPro" id="IPR013734">
    <property type="entry name" value="TF_Nrm1/Whi5"/>
</dbReference>
<dbReference type="Pfam" id="PF08528">
    <property type="entry name" value="Whi5"/>
    <property type="match status" value="1"/>
</dbReference>
<feature type="region of interest" description="Disordered" evidence="9">
    <location>
        <begin position="1"/>
        <end position="178"/>
    </location>
</feature>
<dbReference type="GO" id="GO:0000082">
    <property type="term" value="P:G1/S transition of mitotic cell cycle"/>
    <property type="evidence" value="ECO:0007669"/>
    <property type="project" value="InterPro"/>
</dbReference>
<keyword evidence="5" id="KW-0678">Repressor</keyword>
<dbReference type="PANTHER" id="PTHR28246:SF1">
    <property type="entry name" value="G1-SPECIFIC TRANSCRIPTIONAL REPRESSOR WHI5-RELATED"/>
    <property type="match status" value="1"/>
</dbReference>
<evidence type="ECO:0000256" key="8">
    <source>
        <dbReference type="ARBA" id="ARBA00023242"/>
    </source>
</evidence>
<feature type="region of interest" description="Disordered" evidence="9">
    <location>
        <begin position="310"/>
        <end position="344"/>
    </location>
</feature>
<dbReference type="EMBL" id="JAVRRL010000032">
    <property type="protein sequence ID" value="KAK5112237.1"/>
    <property type="molecule type" value="Genomic_DNA"/>
</dbReference>
<feature type="compositionally biased region" description="Polar residues" evidence="9">
    <location>
        <begin position="1"/>
        <end position="16"/>
    </location>
</feature>
<feature type="compositionally biased region" description="Polar residues" evidence="9">
    <location>
        <begin position="118"/>
        <end position="139"/>
    </location>
</feature>
<name>A0AAN7THM8_9PEZI</name>
<feature type="compositionally biased region" description="Polar residues" evidence="9">
    <location>
        <begin position="360"/>
        <end position="381"/>
    </location>
</feature>
<accession>A0AAN7THM8</accession>
<evidence type="ECO:0000256" key="7">
    <source>
        <dbReference type="ARBA" id="ARBA00023163"/>
    </source>
</evidence>
<comment type="subcellular location">
    <subcellularLocation>
        <location evidence="2">Cytoplasm</location>
    </subcellularLocation>
    <subcellularLocation>
        <location evidence="1">Nucleus</location>
    </subcellularLocation>
</comment>
<reference evidence="10" key="1">
    <citation type="submission" date="2023-08" db="EMBL/GenBank/DDBJ databases">
        <title>Black Yeasts Isolated from many extreme environments.</title>
        <authorList>
            <person name="Coleine C."/>
            <person name="Stajich J.E."/>
            <person name="Selbmann L."/>
        </authorList>
    </citation>
    <scope>NUCLEOTIDE SEQUENCE</scope>
    <source>
        <strain evidence="10">CCFEE 5401</strain>
    </source>
</reference>
<comment type="caution">
    <text evidence="10">The sequence shown here is derived from an EMBL/GenBank/DDBJ whole genome shotgun (WGS) entry which is preliminary data.</text>
</comment>